<keyword evidence="3" id="KW-1185">Reference proteome</keyword>
<gene>
    <name evidence="2" type="ORF">FKV68_23515</name>
</gene>
<dbReference type="PANTHER" id="PTHR46797">
    <property type="entry name" value="HTH-TYPE TRANSCRIPTIONAL REGULATOR"/>
    <property type="match status" value="1"/>
</dbReference>
<proteinExistence type="predicted"/>
<evidence type="ECO:0000313" key="2">
    <source>
        <dbReference type="EMBL" id="QLL64400.1"/>
    </source>
</evidence>
<evidence type="ECO:0000313" key="3">
    <source>
        <dbReference type="Proteomes" id="UP000510721"/>
    </source>
</evidence>
<evidence type="ECO:0000256" key="1">
    <source>
        <dbReference type="ARBA" id="ARBA00023125"/>
    </source>
</evidence>
<dbReference type="AlphaFoldDB" id="A0A859QNT0"/>
<dbReference type="RefSeq" id="WP_180942275.1">
    <property type="nucleotide sequence ID" value="NZ_CP041240.1"/>
</dbReference>
<dbReference type="InterPro" id="IPR011051">
    <property type="entry name" value="RmlC_Cupin_sf"/>
</dbReference>
<dbReference type="SUPFAM" id="SSF47413">
    <property type="entry name" value="lambda repressor-like DNA-binding domains"/>
    <property type="match status" value="1"/>
</dbReference>
<dbReference type="SUPFAM" id="SSF51182">
    <property type="entry name" value="RmlC-like cupins"/>
    <property type="match status" value="1"/>
</dbReference>
<dbReference type="Gene3D" id="1.10.260.40">
    <property type="entry name" value="lambda repressor-like DNA-binding domains"/>
    <property type="match status" value="1"/>
</dbReference>
<sequence>MDIRSNDSDAPKIGVRIKHARLVRGLSLTELGAEIGVTEGYLSKLENDRSQASMATLHKLATALNTTISELYANIGSAQGSVFVVKSSSRPKLVTGHPRAGNRVVLEKLIPSGPGYLMQAAIHVIAPGGGNPEPLSHAGQEFGYVLKGKLELNVDAATVILDEGDSFYFESTLPHWYKNLSDGETRVLWANTPATF</sequence>
<dbReference type="SMART" id="SM00530">
    <property type="entry name" value="HTH_XRE"/>
    <property type="match status" value="1"/>
</dbReference>
<dbReference type="Proteomes" id="UP000510721">
    <property type="component" value="Plasmid pEmeITTGR7b"/>
</dbReference>
<dbReference type="GO" id="GO:0005829">
    <property type="term" value="C:cytosol"/>
    <property type="evidence" value="ECO:0007669"/>
    <property type="project" value="TreeGrafter"/>
</dbReference>
<dbReference type="Gene3D" id="2.60.120.10">
    <property type="entry name" value="Jelly Rolls"/>
    <property type="match status" value="1"/>
</dbReference>
<dbReference type="CDD" id="cd02209">
    <property type="entry name" value="cupin_XRE_C"/>
    <property type="match status" value="1"/>
</dbReference>
<reference evidence="2 3" key="1">
    <citation type="submission" date="2019-06" db="EMBL/GenBank/DDBJ databases">
        <title>Complete genome sequence of Ensifer mexicanus ITTG R7 isolated from nodules of Acacia angustissima (Mill.) Kuntze.</title>
        <authorList>
            <person name="Rincon-Rosales R."/>
            <person name="Rogel M.A."/>
            <person name="Guerrero G."/>
            <person name="Rincon-Molina C.I."/>
            <person name="Lopez-Lopez A."/>
            <person name="Martinez-Romero E."/>
        </authorList>
    </citation>
    <scope>NUCLEOTIDE SEQUENCE [LARGE SCALE GENOMIC DNA]</scope>
    <source>
        <strain evidence="2 3">ITTG R7</strain>
        <plasmid evidence="3">pemeittgr7b</plasmid>
    </source>
</reference>
<dbReference type="Pfam" id="PF01381">
    <property type="entry name" value="HTH_3"/>
    <property type="match status" value="1"/>
</dbReference>
<dbReference type="KEGG" id="emx:FKV68_23515"/>
<dbReference type="InterPro" id="IPR013096">
    <property type="entry name" value="Cupin_2"/>
</dbReference>
<dbReference type="PROSITE" id="PS50943">
    <property type="entry name" value="HTH_CROC1"/>
    <property type="match status" value="1"/>
</dbReference>
<dbReference type="GO" id="GO:0003700">
    <property type="term" value="F:DNA-binding transcription factor activity"/>
    <property type="evidence" value="ECO:0007669"/>
    <property type="project" value="TreeGrafter"/>
</dbReference>
<accession>A0A859QNT0</accession>
<dbReference type="InterPro" id="IPR001387">
    <property type="entry name" value="Cro/C1-type_HTH"/>
</dbReference>
<keyword evidence="1" id="KW-0238">DNA-binding</keyword>
<dbReference type="InterPro" id="IPR014710">
    <property type="entry name" value="RmlC-like_jellyroll"/>
</dbReference>
<name>A0A859QNT0_9HYPH</name>
<dbReference type="PANTHER" id="PTHR46797:SF1">
    <property type="entry name" value="METHYLPHOSPHONATE SYNTHASE"/>
    <property type="match status" value="1"/>
</dbReference>
<organism evidence="2 3">
    <name type="scientific">Sinorhizobium mexicanum</name>
    <dbReference type="NCBI Taxonomy" id="375549"/>
    <lineage>
        <taxon>Bacteria</taxon>
        <taxon>Pseudomonadati</taxon>
        <taxon>Pseudomonadota</taxon>
        <taxon>Alphaproteobacteria</taxon>
        <taxon>Hyphomicrobiales</taxon>
        <taxon>Rhizobiaceae</taxon>
        <taxon>Sinorhizobium/Ensifer group</taxon>
        <taxon>Sinorhizobium</taxon>
    </lineage>
</organism>
<keyword evidence="2" id="KW-0614">Plasmid</keyword>
<dbReference type="Pfam" id="PF07883">
    <property type="entry name" value="Cupin_2"/>
    <property type="match status" value="1"/>
</dbReference>
<dbReference type="CDD" id="cd00093">
    <property type="entry name" value="HTH_XRE"/>
    <property type="match status" value="1"/>
</dbReference>
<protein>
    <submittedName>
        <fullName evidence="2">Cupin domain-containing protein</fullName>
    </submittedName>
</protein>
<geneLocation type="plasmid" evidence="3">
    <name>pemeittgr7b</name>
</geneLocation>
<dbReference type="InterPro" id="IPR050807">
    <property type="entry name" value="TransReg_Diox_bact_type"/>
</dbReference>
<dbReference type="EMBL" id="CP041240">
    <property type="protein sequence ID" value="QLL64400.1"/>
    <property type="molecule type" value="Genomic_DNA"/>
</dbReference>
<dbReference type="InterPro" id="IPR010982">
    <property type="entry name" value="Lambda_DNA-bd_dom_sf"/>
</dbReference>
<dbReference type="GO" id="GO:0003677">
    <property type="term" value="F:DNA binding"/>
    <property type="evidence" value="ECO:0007669"/>
    <property type="project" value="UniProtKB-KW"/>
</dbReference>